<feature type="non-terminal residue" evidence="2">
    <location>
        <position position="103"/>
    </location>
</feature>
<name>A0A8S0TH08_OLEEU</name>
<comment type="caution">
    <text evidence="2">The sequence shown here is derived from an EMBL/GenBank/DDBJ whole genome shotgun (WGS) entry which is preliminary data.</text>
</comment>
<dbReference type="EMBL" id="CACTIH010006753">
    <property type="protein sequence ID" value="CAA3004880.1"/>
    <property type="molecule type" value="Genomic_DNA"/>
</dbReference>
<evidence type="ECO:0000256" key="1">
    <source>
        <dbReference type="SAM" id="MobiDB-lite"/>
    </source>
</evidence>
<proteinExistence type="predicted"/>
<gene>
    <name evidence="2" type="ORF">OLEA9_A011351</name>
</gene>
<dbReference type="AlphaFoldDB" id="A0A8S0TH08"/>
<organism evidence="2 3">
    <name type="scientific">Olea europaea subsp. europaea</name>
    <dbReference type="NCBI Taxonomy" id="158383"/>
    <lineage>
        <taxon>Eukaryota</taxon>
        <taxon>Viridiplantae</taxon>
        <taxon>Streptophyta</taxon>
        <taxon>Embryophyta</taxon>
        <taxon>Tracheophyta</taxon>
        <taxon>Spermatophyta</taxon>
        <taxon>Magnoliopsida</taxon>
        <taxon>eudicotyledons</taxon>
        <taxon>Gunneridae</taxon>
        <taxon>Pentapetalae</taxon>
        <taxon>asterids</taxon>
        <taxon>lamiids</taxon>
        <taxon>Lamiales</taxon>
        <taxon>Oleaceae</taxon>
        <taxon>Oleeae</taxon>
        <taxon>Olea</taxon>
    </lineage>
</organism>
<feature type="compositionally biased region" description="Gly residues" evidence="1">
    <location>
        <begin position="81"/>
        <end position="92"/>
    </location>
</feature>
<reference evidence="2 3" key="1">
    <citation type="submission" date="2019-12" db="EMBL/GenBank/DDBJ databases">
        <authorList>
            <person name="Alioto T."/>
            <person name="Alioto T."/>
            <person name="Gomez Garrido J."/>
        </authorList>
    </citation>
    <scope>NUCLEOTIDE SEQUENCE [LARGE SCALE GENOMIC DNA]</scope>
</reference>
<evidence type="ECO:0000313" key="2">
    <source>
        <dbReference type="EMBL" id="CAA3004880.1"/>
    </source>
</evidence>
<feature type="region of interest" description="Disordered" evidence="1">
    <location>
        <begin position="1"/>
        <end position="103"/>
    </location>
</feature>
<protein>
    <submittedName>
        <fullName evidence="2">Uncharacterized protein</fullName>
    </submittedName>
</protein>
<sequence>MKRAKREALCSDVSPNSAGSAIGPSSTAAHGGARRRGSSRERDRGGAGASMAAPRQSPAEQSKRKKSVPVYDAPGQEAGEGHGWGLGLGEGGPTKEASFDQIR</sequence>
<dbReference type="Gramene" id="OE9A011351T1">
    <property type="protein sequence ID" value="OE9A011351C1"/>
    <property type="gene ID" value="OE9A011351"/>
</dbReference>
<accession>A0A8S0TH08</accession>
<dbReference type="Proteomes" id="UP000594638">
    <property type="component" value="Unassembled WGS sequence"/>
</dbReference>
<evidence type="ECO:0000313" key="3">
    <source>
        <dbReference type="Proteomes" id="UP000594638"/>
    </source>
</evidence>
<keyword evidence="3" id="KW-1185">Reference proteome</keyword>